<keyword evidence="1" id="KW-1133">Transmembrane helix</keyword>
<evidence type="ECO:0000256" key="1">
    <source>
        <dbReference type="SAM" id="Phobius"/>
    </source>
</evidence>
<dbReference type="RefSeq" id="WP_254757924.1">
    <property type="nucleotide sequence ID" value="NZ_JANCLT010000002.1"/>
</dbReference>
<keyword evidence="1" id="KW-0812">Transmembrane</keyword>
<keyword evidence="3" id="KW-1185">Reference proteome</keyword>
<dbReference type="Proteomes" id="UP001156102">
    <property type="component" value="Unassembled WGS sequence"/>
</dbReference>
<accession>A0AA42BNS9</accession>
<evidence type="ECO:0000313" key="2">
    <source>
        <dbReference type="EMBL" id="MCP8968022.1"/>
    </source>
</evidence>
<reference evidence="2" key="1">
    <citation type="submission" date="2022-07" db="EMBL/GenBank/DDBJ databases">
        <authorList>
            <person name="Li W.-J."/>
            <person name="Deng Q.-Q."/>
        </authorList>
    </citation>
    <scope>NUCLEOTIDE SEQUENCE</scope>
    <source>
        <strain evidence="2">SYSU M60031</strain>
    </source>
</reference>
<name>A0AA42BNS9_9BACI</name>
<dbReference type="EMBL" id="JANCLT010000002">
    <property type="protein sequence ID" value="MCP8968022.1"/>
    <property type="molecule type" value="Genomic_DNA"/>
</dbReference>
<sequence length="86" mass="9728">MMELFWEAMFSVVALLLLLIIIGIPFCIAWGVARKSPVAFSIGSILFLLLFGFMYMTDNLLWPWSTGALAMALAALYYKLRRMETG</sequence>
<feature type="transmembrane region" description="Helical" evidence="1">
    <location>
        <begin position="38"/>
        <end position="55"/>
    </location>
</feature>
<feature type="transmembrane region" description="Helical" evidence="1">
    <location>
        <begin position="12"/>
        <end position="31"/>
    </location>
</feature>
<feature type="transmembrane region" description="Helical" evidence="1">
    <location>
        <begin position="61"/>
        <end position="80"/>
    </location>
</feature>
<keyword evidence="1" id="KW-0472">Membrane</keyword>
<evidence type="ECO:0000313" key="3">
    <source>
        <dbReference type="Proteomes" id="UP001156102"/>
    </source>
</evidence>
<dbReference type="AlphaFoldDB" id="A0AA42BNS9"/>
<comment type="caution">
    <text evidence="2">The sequence shown here is derived from an EMBL/GenBank/DDBJ whole genome shotgun (WGS) entry which is preliminary data.</text>
</comment>
<protein>
    <submittedName>
        <fullName evidence="2">Uncharacterized protein</fullName>
    </submittedName>
</protein>
<organism evidence="2 3">
    <name type="scientific">Ectobacillus ponti</name>
    <dbReference type="NCBI Taxonomy" id="2961894"/>
    <lineage>
        <taxon>Bacteria</taxon>
        <taxon>Bacillati</taxon>
        <taxon>Bacillota</taxon>
        <taxon>Bacilli</taxon>
        <taxon>Bacillales</taxon>
        <taxon>Bacillaceae</taxon>
        <taxon>Ectobacillus</taxon>
    </lineage>
</organism>
<gene>
    <name evidence="2" type="ORF">NK662_05645</name>
</gene>
<proteinExistence type="predicted"/>